<dbReference type="CDD" id="cd00126">
    <property type="entry name" value="PAH"/>
    <property type="match status" value="1"/>
</dbReference>
<accession>A0AAV2MD41</accession>
<evidence type="ECO:0000256" key="4">
    <source>
        <dbReference type="ARBA" id="ARBA00022815"/>
    </source>
</evidence>
<dbReference type="GO" id="GO:0007218">
    <property type="term" value="P:neuropeptide signaling pathway"/>
    <property type="evidence" value="ECO:0007669"/>
    <property type="project" value="UniProtKB-KW"/>
</dbReference>
<keyword evidence="9" id="KW-1185">Reference proteome</keyword>
<proteinExistence type="inferred from homology"/>
<evidence type="ECO:0008006" key="10">
    <source>
        <dbReference type="Google" id="ProtNLM"/>
    </source>
</evidence>
<dbReference type="GO" id="GO:0007631">
    <property type="term" value="P:feeding behavior"/>
    <property type="evidence" value="ECO:0007669"/>
    <property type="project" value="TreeGrafter"/>
</dbReference>
<gene>
    <name evidence="8" type="ORF">KC01_LOCUS37722</name>
</gene>
<keyword evidence="3" id="KW-0964">Secreted</keyword>
<feature type="region of interest" description="Disordered" evidence="7">
    <location>
        <begin position="101"/>
        <end position="123"/>
    </location>
</feature>
<dbReference type="GO" id="GO:0031841">
    <property type="term" value="F:neuropeptide Y receptor binding"/>
    <property type="evidence" value="ECO:0007669"/>
    <property type="project" value="TreeGrafter"/>
</dbReference>
<dbReference type="Gene3D" id="6.10.250.900">
    <property type="match status" value="1"/>
</dbReference>
<dbReference type="SMART" id="SM00309">
    <property type="entry name" value="PAH"/>
    <property type="match status" value="1"/>
</dbReference>
<sequence length="123" mass="13847">MLYKNKSILSLPKLWKRRRTDTMNPSGTVMSLSIWALCFLLCVSLGTEAYPVKPPSPREGARPEDLANYFSAVRHYINLITRQRYGKRDILDSGFSDLLLRDNTPTSDHNGPPETPGQDPDGP</sequence>
<reference evidence="8 9" key="1">
    <citation type="submission" date="2024-04" db="EMBL/GenBank/DDBJ databases">
        <authorList>
            <person name="Waldvogel A.-M."/>
            <person name="Schoenle A."/>
        </authorList>
    </citation>
    <scope>NUCLEOTIDE SEQUENCE [LARGE SCALE GENOMIC DNA]</scope>
</reference>
<keyword evidence="4" id="KW-0027">Amidation</keyword>
<dbReference type="Pfam" id="PF00159">
    <property type="entry name" value="Hormone_3"/>
    <property type="match status" value="1"/>
</dbReference>
<comment type="similarity">
    <text evidence="2 6">Belongs to the NPY family.</text>
</comment>
<protein>
    <recommendedName>
        <fullName evidence="10">Pro-neuropeptide Y</fullName>
    </recommendedName>
</protein>
<dbReference type="PANTHER" id="PTHR10533">
    <property type="entry name" value="NEUROPEPTIDE Y/PANCREATIC HORMONE/PEPTIDE YY"/>
    <property type="match status" value="1"/>
</dbReference>
<keyword evidence="5" id="KW-0527">Neuropeptide</keyword>
<evidence type="ECO:0000256" key="6">
    <source>
        <dbReference type="RuleBase" id="RU000656"/>
    </source>
</evidence>
<dbReference type="AlphaFoldDB" id="A0AAV2MD41"/>
<evidence type="ECO:0000256" key="1">
    <source>
        <dbReference type="ARBA" id="ARBA00004613"/>
    </source>
</evidence>
<evidence type="ECO:0000256" key="5">
    <source>
        <dbReference type="ARBA" id="ARBA00023320"/>
    </source>
</evidence>
<dbReference type="GO" id="GO:0005184">
    <property type="term" value="F:neuropeptide hormone activity"/>
    <property type="evidence" value="ECO:0007669"/>
    <property type="project" value="TreeGrafter"/>
</dbReference>
<dbReference type="Proteomes" id="UP001497482">
    <property type="component" value="Chromosome 7"/>
</dbReference>
<dbReference type="InterPro" id="IPR020392">
    <property type="entry name" value="Pancreatic_hormone-like_CS"/>
</dbReference>
<evidence type="ECO:0000256" key="7">
    <source>
        <dbReference type="SAM" id="MobiDB-lite"/>
    </source>
</evidence>
<dbReference type="PROSITE" id="PS50276">
    <property type="entry name" value="PANCREATIC_HORMONE_2"/>
    <property type="match status" value="1"/>
</dbReference>
<dbReference type="InterPro" id="IPR001955">
    <property type="entry name" value="Pancreatic_hormone-like"/>
</dbReference>
<dbReference type="EMBL" id="OZ035829">
    <property type="protein sequence ID" value="CAL1611279.1"/>
    <property type="molecule type" value="Genomic_DNA"/>
</dbReference>
<evidence type="ECO:0000256" key="2">
    <source>
        <dbReference type="ARBA" id="ARBA00010022"/>
    </source>
</evidence>
<evidence type="ECO:0000256" key="3">
    <source>
        <dbReference type="ARBA" id="ARBA00022525"/>
    </source>
</evidence>
<dbReference type="PANTHER" id="PTHR10533:SF5">
    <property type="entry name" value="PRO-NEUROPEPTIDE Y"/>
    <property type="match status" value="1"/>
</dbReference>
<evidence type="ECO:0000313" key="9">
    <source>
        <dbReference type="Proteomes" id="UP001497482"/>
    </source>
</evidence>
<dbReference type="PROSITE" id="PS00265">
    <property type="entry name" value="PANCREATIC_HORMONE_1"/>
    <property type="match status" value="1"/>
</dbReference>
<dbReference type="PRINTS" id="PR00278">
    <property type="entry name" value="PANCHORMONE"/>
</dbReference>
<comment type="subcellular location">
    <subcellularLocation>
        <location evidence="1">Secreted</location>
    </subcellularLocation>
</comment>
<name>A0AAV2MD41_KNICA</name>
<dbReference type="GO" id="GO:0005615">
    <property type="term" value="C:extracellular space"/>
    <property type="evidence" value="ECO:0007669"/>
    <property type="project" value="TreeGrafter"/>
</dbReference>
<organism evidence="8 9">
    <name type="scientific">Knipowitschia caucasica</name>
    <name type="common">Caucasian dwarf goby</name>
    <name type="synonym">Pomatoschistus caucasicus</name>
    <dbReference type="NCBI Taxonomy" id="637954"/>
    <lineage>
        <taxon>Eukaryota</taxon>
        <taxon>Metazoa</taxon>
        <taxon>Chordata</taxon>
        <taxon>Craniata</taxon>
        <taxon>Vertebrata</taxon>
        <taxon>Euteleostomi</taxon>
        <taxon>Actinopterygii</taxon>
        <taxon>Neopterygii</taxon>
        <taxon>Teleostei</taxon>
        <taxon>Neoteleostei</taxon>
        <taxon>Acanthomorphata</taxon>
        <taxon>Gobiaria</taxon>
        <taxon>Gobiiformes</taxon>
        <taxon>Gobioidei</taxon>
        <taxon>Gobiidae</taxon>
        <taxon>Gobiinae</taxon>
        <taxon>Knipowitschia</taxon>
    </lineage>
</organism>
<evidence type="ECO:0000313" key="8">
    <source>
        <dbReference type="EMBL" id="CAL1611279.1"/>
    </source>
</evidence>